<dbReference type="PRINTS" id="PR01243">
    <property type="entry name" value="NUCDPKINASE"/>
</dbReference>
<dbReference type="EMBL" id="JAINUG010000350">
    <property type="protein sequence ID" value="KAJ8377523.1"/>
    <property type="molecule type" value="Genomic_DNA"/>
</dbReference>
<comment type="similarity">
    <text evidence="2 6 8 9">Belongs to the NDK family.</text>
</comment>
<evidence type="ECO:0000256" key="4">
    <source>
        <dbReference type="ARBA" id="ARBA00023212"/>
    </source>
</evidence>
<accession>A0AAD7RCR1</accession>
<dbReference type="GO" id="GO:0006241">
    <property type="term" value="P:CTP biosynthetic process"/>
    <property type="evidence" value="ECO:0007669"/>
    <property type="project" value="UniProtKB-UniRule"/>
</dbReference>
<dbReference type="Gene3D" id="3.30.70.141">
    <property type="entry name" value="Nucleoside diphosphate kinase-like domain"/>
    <property type="match status" value="2"/>
</dbReference>
<dbReference type="Gene3D" id="2.30.29.170">
    <property type="match status" value="1"/>
</dbReference>
<gene>
    <name evidence="11" type="ORF">AAFF_G00259500</name>
</gene>
<proteinExistence type="inferred from homology"/>
<evidence type="ECO:0000313" key="12">
    <source>
        <dbReference type="Proteomes" id="UP001221898"/>
    </source>
</evidence>
<dbReference type="GO" id="GO:0008408">
    <property type="term" value="F:3'-5' exonuclease activity"/>
    <property type="evidence" value="ECO:0007669"/>
    <property type="project" value="UniProtKB-UniRule"/>
</dbReference>
<evidence type="ECO:0000256" key="3">
    <source>
        <dbReference type="ARBA" id="ARBA00022490"/>
    </source>
</evidence>
<dbReference type="AlphaFoldDB" id="A0AAD7RCR1"/>
<dbReference type="PANTHER" id="PTHR43109:SF2">
    <property type="entry name" value="NUCLEOSIDE DIPHOSPHATE KINASE 7"/>
    <property type="match status" value="1"/>
</dbReference>
<keyword evidence="3" id="KW-0963">Cytoplasm</keyword>
<evidence type="ECO:0000256" key="7">
    <source>
        <dbReference type="PIRSR" id="PIRSR036503-50"/>
    </source>
</evidence>
<keyword evidence="4" id="KW-0206">Cytoskeleton</keyword>
<dbReference type="SMART" id="SM00562">
    <property type="entry name" value="NDK"/>
    <property type="match status" value="2"/>
</dbReference>
<feature type="active site" description="Pros-phosphohistidine intermediate" evidence="7">
    <location>
        <position position="188"/>
    </location>
</feature>
<dbReference type="InterPro" id="IPR001564">
    <property type="entry name" value="Nucleoside_diP_kinase"/>
</dbReference>
<comment type="caution">
    <text evidence="8">Lacks conserved residue(s) required for the propagation of feature annotation.</text>
</comment>
<dbReference type="PROSITE" id="PS51336">
    <property type="entry name" value="DM10"/>
    <property type="match status" value="1"/>
</dbReference>
<reference evidence="11" key="1">
    <citation type="journal article" date="2023" name="Science">
        <title>Genome structures resolve the early diversification of teleost fishes.</title>
        <authorList>
            <person name="Parey E."/>
            <person name="Louis A."/>
            <person name="Montfort J."/>
            <person name="Bouchez O."/>
            <person name="Roques C."/>
            <person name="Iampietro C."/>
            <person name="Lluch J."/>
            <person name="Castinel A."/>
            <person name="Donnadieu C."/>
            <person name="Desvignes T."/>
            <person name="Floi Bucao C."/>
            <person name="Jouanno E."/>
            <person name="Wen M."/>
            <person name="Mejri S."/>
            <person name="Dirks R."/>
            <person name="Jansen H."/>
            <person name="Henkel C."/>
            <person name="Chen W.J."/>
            <person name="Zahm M."/>
            <person name="Cabau C."/>
            <person name="Klopp C."/>
            <person name="Thompson A.W."/>
            <person name="Robinson-Rechavi M."/>
            <person name="Braasch I."/>
            <person name="Lecointre G."/>
            <person name="Bobe J."/>
            <person name="Postlethwait J.H."/>
            <person name="Berthelot C."/>
            <person name="Roest Crollius H."/>
            <person name="Guiguen Y."/>
        </authorList>
    </citation>
    <scope>NUCLEOTIDE SEQUENCE</scope>
    <source>
        <strain evidence="11">NC1722</strain>
    </source>
</reference>
<dbReference type="Proteomes" id="UP001221898">
    <property type="component" value="Unassembled WGS sequence"/>
</dbReference>
<dbReference type="InterPro" id="IPR011410">
    <property type="entry name" value="NDPK7"/>
</dbReference>
<dbReference type="GO" id="GO:0005879">
    <property type="term" value="C:axonemal microtubule"/>
    <property type="evidence" value="ECO:0007669"/>
    <property type="project" value="TreeGrafter"/>
</dbReference>
<comment type="caution">
    <text evidence="11">The sequence shown here is derived from an EMBL/GenBank/DDBJ whole genome shotgun (WGS) entry which is preliminary data.</text>
</comment>
<organism evidence="11 12">
    <name type="scientific">Aldrovandia affinis</name>
    <dbReference type="NCBI Taxonomy" id="143900"/>
    <lineage>
        <taxon>Eukaryota</taxon>
        <taxon>Metazoa</taxon>
        <taxon>Chordata</taxon>
        <taxon>Craniata</taxon>
        <taxon>Vertebrata</taxon>
        <taxon>Euteleostomi</taxon>
        <taxon>Actinopterygii</taxon>
        <taxon>Neopterygii</taxon>
        <taxon>Teleostei</taxon>
        <taxon>Notacanthiformes</taxon>
        <taxon>Halosauridae</taxon>
        <taxon>Aldrovandia</taxon>
    </lineage>
</organism>
<keyword evidence="12" id="KW-1185">Reference proteome</keyword>
<keyword evidence="6" id="KW-0539">Nucleus</keyword>
<comment type="subcellular location">
    <subcellularLocation>
        <location evidence="1">Cytoplasm</location>
        <location evidence="1">Cytoskeleton</location>
        <location evidence="1">Cilium axoneme</location>
    </subcellularLocation>
</comment>
<dbReference type="GO" id="GO:0004550">
    <property type="term" value="F:nucleoside diphosphate kinase activity"/>
    <property type="evidence" value="ECO:0007669"/>
    <property type="project" value="InterPro"/>
</dbReference>
<evidence type="ECO:0000256" key="1">
    <source>
        <dbReference type="ARBA" id="ARBA00004430"/>
    </source>
</evidence>
<dbReference type="InterPro" id="IPR006602">
    <property type="entry name" value="DM10_dom"/>
</dbReference>
<evidence type="ECO:0000259" key="10">
    <source>
        <dbReference type="PROSITE" id="PS51336"/>
    </source>
</evidence>
<dbReference type="GO" id="GO:0005524">
    <property type="term" value="F:ATP binding"/>
    <property type="evidence" value="ECO:0007669"/>
    <property type="project" value="UniProtKB-UniRule"/>
</dbReference>
<dbReference type="PANTHER" id="PTHR43109">
    <property type="entry name" value="NUCLEOSIDE DIPHOSPHATE KINASE 7"/>
    <property type="match status" value="1"/>
</dbReference>
<dbReference type="GO" id="GO:0006183">
    <property type="term" value="P:GTP biosynthetic process"/>
    <property type="evidence" value="ECO:0007669"/>
    <property type="project" value="UniProtKB-UniRule"/>
</dbReference>
<evidence type="ECO:0000256" key="2">
    <source>
        <dbReference type="ARBA" id="ARBA00008142"/>
    </source>
</evidence>
<evidence type="ECO:0000256" key="6">
    <source>
        <dbReference type="PIRNR" id="PIRNR036503"/>
    </source>
</evidence>
<dbReference type="InterPro" id="IPR037993">
    <property type="entry name" value="NDPk7B"/>
</dbReference>
<dbReference type="GO" id="GO:0005813">
    <property type="term" value="C:centrosome"/>
    <property type="evidence" value="ECO:0007669"/>
    <property type="project" value="TreeGrafter"/>
</dbReference>
<dbReference type="PIRSF" id="PIRSF036503">
    <property type="entry name" value="NDK7"/>
    <property type="match status" value="1"/>
</dbReference>
<dbReference type="CDD" id="cd04412">
    <property type="entry name" value="NDPk7B"/>
    <property type="match status" value="1"/>
</dbReference>
<keyword evidence="6" id="KW-0418">Kinase</keyword>
<evidence type="ECO:0000256" key="8">
    <source>
        <dbReference type="PROSITE-ProRule" id="PRU00706"/>
    </source>
</evidence>
<dbReference type="GO" id="GO:0006228">
    <property type="term" value="P:UTP biosynthetic process"/>
    <property type="evidence" value="ECO:0007669"/>
    <property type="project" value="UniProtKB-UniRule"/>
</dbReference>
<dbReference type="PROSITE" id="PS51374">
    <property type="entry name" value="NDPK_LIKE"/>
    <property type="match status" value="2"/>
</dbReference>
<dbReference type="SMART" id="SM00676">
    <property type="entry name" value="DM10"/>
    <property type="match status" value="1"/>
</dbReference>
<dbReference type="InterPro" id="IPR036850">
    <property type="entry name" value="NDK-like_dom_sf"/>
</dbReference>
<feature type="domain" description="DM10" evidence="10">
    <location>
        <begin position="1"/>
        <end position="89"/>
    </location>
</feature>
<protein>
    <recommendedName>
        <fullName evidence="6">Nucleoside diphosphate kinase homolog 7</fullName>
        <shortName evidence="6">NDK 7</shortName>
    </recommendedName>
</protein>
<dbReference type="Pfam" id="PF25364">
    <property type="entry name" value="PH_NDK7_N"/>
    <property type="match status" value="1"/>
</dbReference>
<evidence type="ECO:0000256" key="5">
    <source>
        <dbReference type="ARBA" id="ARBA00023273"/>
    </source>
</evidence>
<keyword evidence="5" id="KW-0966">Cell projection</keyword>
<evidence type="ECO:0000256" key="9">
    <source>
        <dbReference type="RuleBase" id="RU004011"/>
    </source>
</evidence>
<keyword evidence="6" id="KW-0378">Hydrolase</keyword>
<dbReference type="FunFam" id="3.30.70.141:FF:000004">
    <property type="entry name" value="Nucleoside diphosphate kinase 7"/>
    <property type="match status" value="1"/>
</dbReference>
<keyword evidence="6" id="KW-0808">Transferase</keyword>
<evidence type="ECO:0000313" key="11">
    <source>
        <dbReference type="EMBL" id="KAJ8377523.1"/>
    </source>
</evidence>
<dbReference type="InterPro" id="IPR034907">
    <property type="entry name" value="NDK-like_dom"/>
</dbReference>
<dbReference type="SUPFAM" id="SSF54919">
    <property type="entry name" value="Nucleoside diphosphate kinase, NDK"/>
    <property type="match status" value="2"/>
</dbReference>
<name>A0AAD7RCR1_9TELE</name>
<sequence length="357" mass="39446">MEERFAFLAEWFDPAACLLRQYQLLYYPRDGSVEMFDVKNQRAFLKRTRYEELGQQDLFVGNRVSVFTRQLSLVGYGDQYTASKLGSKKERTLAMMKPDAVGNQIGEIFQAIHDASLIVTKAKMTLLSWKQAADLYSEHQSKPFFNDLVRSVSSGPAVALQLMGDGAVSAWRKVLEERLGPDGTGAVHGSDSLASAARELEFFFPSAPGNGLSNTTYTDCTCCVIKPHAVSEGLTGKILTSITGAGFEISAMQMFNMDRANAEEFLEVYKGVVDEYTSMVSELSSGPCLALEIRASGATTTFRDYCGPADPELARHLRPLTLRAQFGRTKVQNAVHCTDLPEDGVLEVQYFFKILDG</sequence>
<dbReference type="Pfam" id="PF00334">
    <property type="entry name" value="NDK"/>
    <property type="match status" value="2"/>
</dbReference>
<dbReference type="InterPro" id="IPR057579">
    <property type="entry name" value="DM10_NDK7"/>
</dbReference>